<dbReference type="Proteomes" id="UP000693970">
    <property type="component" value="Unassembled WGS sequence"/>
</dbReference>
<name>A0A9K3KCC8_9STRA</name>
<feature type="compositionally biased region" description="Basic and acidic residues" evidence="1">
    <location>
        <begin position="17"/>
        <end position="40"/>
    </location>
</feature>
<feature type="region of interest" description="Disordered" evidence="1">
    <location>
        <begin position="17"/>
        <end position="119"/>
    </location>
</feature>
<feature type="compositionally biased region" description="Basic and acidic residues" evidence="1">
    <location>
        <begin position="79"/>
        <end position="93"/>
    </location>
</feature>
<accession>A0A9K3KCC8</accession>
<evidence type="ECO:0000313" key="3">
    <source>
        <dbReference type="Proteomes" id="UP000693970"/>
    </source>
</evidence>
<keyword evidence="3" id="KW-1185">Reference proteome</keyword>
<sequence length="251" mass="29583">MSARAYITEASITTDVHVTRKEENNPNDDNDNKVEGKIDEVAVQQQQQQQPPVREIAFANRPNDAVQHDEEDASSRLTSKSDDTEDTRLEDKNSVTNSHRRSYEQKKRSAETTTLRPRKIHKNSFMEDIVDHFDECRRREREIARLRLEEDIRHKEAMVRISEEKKQLMDRVVVYDNIIKSMEVFRSALKLYNDLKETMSLRQIAFAIPYCIKCFDFPSMTKQEREIFAKRFNDWAITIGLPERLDPDIFS</sequence>
<proteinExistence type="predicted"/>
<protein>
    <submittedName>
        <fullName evidence="2">Uncharacterized protein</fullName>
    </submittedName>
</protein>
<feature type="compositionally biased region" description="Basic and acidic residues" evidence="1">
    <location>
        <begin position="101"/>
        <end position="110"/>
    </location>
</feature>
<comment type="caution">
    <text evidence="2">The sequence shown here is derived from an EMBL/GenBank/DDBJ whole genome shotgun (WGS) entry which is preliminary data.</text>
</comment>
<evidence type="ECO:0000256" key="1">
    <source>
        <dbReference type="SAM" id="MobiDB-lite"/>
    </source>
</evidence>
<gene>
    <name evidence="2" type="ORF">IV203_023083</name>
</gene>
<evidence type="ECO:0000313" key="2">
    <source>
        <dbReference type="EMBL" id="KAG7341132.1"/>
    </source>
</evidence>
<dbReference type="AlphaFoldDB" id="A0A9K3KCC8"/>
<organism evidence="2 3">
    <name type="scientific">Nitzschia inconspicua</name>
    <dbReference type="NCBI Taxonomy" id="303405"/>
    <lineage>
        <taxon>Eukaryota</taxon>
        <taxon>Sar</taxon>
        <taxon>Stramenopiles</taxon>
        <taxon>Ochrophyta</taxon>
        <taxon>Bacillariophyta</taxon>
        <taxon>Bacillariophyceae</taxon>
        <taxon>Bacillariophycidae</taxon>
        <taxon>Bacillariales</taxon>
        <taxon>Bacillariaceae</taxon>
        <taxon>Nitzschia</taxon>
    </lineage>
</organism>
<reference evidence="2" key="1">
    <citation type="journal article" date="2021" name="Sci. Rep.">
        <title>Diploid genomic architecture of Nitzschia inconspicua, an elite biomass production diatom.</title>
        <authorList>
            <person name="Oliver A."/>
            <person name="Podell S."/>
            <person name="Pinowska A."/>
            <person name="Traller J.C."/>
            <person name="Smith S.R."/>
            <person name="McClure R."/>
            <person name="Beliaev A."/>
            <person name="Bohutskyi P."/>
            <person name="Hill E.A."/>
            <person name="Rabines A."/>
            <person name="Zheng H."/>
            <person name="Allen L.Z."/>
            <person name="Kuo A."/>
            <person name="Grigoriev I.V."/>
            <person name="Allen A.E."/>
            <person name="Hazlebeck D."/>
            <person name="Allen E.E."/>
        </authorList>
    </citation>
    <scope>NUCLEOTIDE SEQUENCE</scope>
    <source>
        <strain evidence="2">Hildebrandi</strain>
    </source>
</reference>
<dbReference type="EMBL" id="JAGRRH010000026">
    <property type="protein sequence ID" value="KAG7341132.1"/>
    <property type="molecule type" value="Genomic_DNA"/>
</dbReference>
<reference evidence="2" key="2">
    <citation type="submission" date="2021-04" db="EMBL/GenBank/DDBJ databases">
        <authorList>
            <person name="Podell S."/>
        </authorList>
    </citation>
    <scope>NUCLEOTIDE SEQUENCE</scope>
    <source>
        <strain evidence="2">Hildebrandi</strain>
    </source>
</reference>